<comment type="caution">
    <text evidence="1">The sequence shown here is derived from an EMBL/GenBank/DDBJ whole genome shotgun (WGS) entry which is preliminary data.</text>
</comment>
<dbReference type="Proteomes" id="UP000245207">
    <property type="component" value="Unassembled WGS sequence"/>
</dbReference>
<dbReference type="STRING" id="35608.A0A2U1KQ72"/>
<dbReference type="OrthoDB" id="690068at2759"/>
<keyword evidence="2" id="KW-1185">Reference proteome</keyword>
<evidence type="ECO:0000313" key="2">
    <source>
        <dbReference type="Proteomes" id="UP000245207"/>
    </source>
</evidence>
<evidence type="ECO:0000313" key="1">
    <source>
        <dbReference type="EMBL" id="PWA38907.1"/>
    </source>
</evidence>
<organism evidence="1 2">
    <name type="scientific">Artemisia annua</name>
    <name type="common">Sweet wormwood</name>
    <dbReference type="NCBI Taxonomy" id="35608"/>
    <lineage>
        <taxon>Eukaryota</taxon>
        <taxon>Viridiplantae</taxon>
        <taxon>Streptophyta</taxon>
        <taxon>Embryophyta</taxon>
        <taxon>Tracheophyta</taxon>
        <taxon>Spermatophyta</taxon>
        <taxon>Magnoliopsida</taxon>
        <taxon>eudicotyledons</taxon>
        <taxon>Gunneridae</taxon>
        <taxon>Pentapetalae</taxon>
        <taxon>asterids</taxon>
        <taxon>campanulids</taxon>
        <taxon>Asterales</taxon>
        <taxon>Asteraceae</taxon>
        <taxon>Asteroideae</taxon>
        <taxon>Anthemideae</taxon>
        <taxon>Artemisiinae</taxon>
        <taxon>Artemisia</taxon>
    </lineage>
</organism>
<proteinExistence type="predicted"/>
<dbReference type="EMBL" id="PKPP01015153">
    <property type="protein sequence ID" value="PWA38907.1"/>
    <property type="molecule type" value="Genomic_DNA"/>
</dbReference>
<reference evidence="1 2" key="1">
    <citation type="journal article" date="2018" name="Mol. Plant">
        <title>The genome of Artemisia annua provides insight into the evolution of Asteraceae family and artemisinin biosynthesis.</title>
        <authorList>
            <person name="Shen Q."/>
            <person name="Zhang L."/>
            <person name="Liao Z."/>
            <person name="Wang S."/>
            <person name="Yan T."/>
            <person name="Shi P."/>
            <person name="Liu M."/>
            <person name="Fu X."/>
            <person name="Pan Q."/>
            <person name="Wang Y."/>
            <person name="Lv Z."/>
            <person name="Lu X."/>
            <person name="Zhang F."/>
            <person name="Jiang W."/>
            <person name="Ma Y."/>
            <person name="Chen M."/>
            <person name="Hao X."/>
            <person name="Li L."/>
            <person name="Tang Y."/>
            <person name="Lv G."/>
            <person name="Zhou Y."/>
            <person name="Sun X."/>
            <person name="Brodelius P.E."/>
            <person name="Rose J.K.C."/>
            <person name="Tang K."/>
        </authorList>
    </citation>
    <scope>NUCLEOTIDE SEQUENCE [LARGE SCALE GENOMIC DNA]</scope>
    <source>
        <strain evidence="2">cv. Huhao1</strain>
        <tissue evidence="1">Leaf</tissue>
    </source>
</reference>
<protein>
    <submittedName>
        <fullName evidence="1">Basic helix-loop-helix leucine zipper transcription factor</fullName>
    </submittedName>
</protein>
<accession>A0A2U1KQ72</accession>
<name>A0A2U1KQ72_ARTAN</name>
<gene>
    <name evidence="1" type="ORF">CTI12_AA577180</name>
</gene>
<sequence>MTMMVMGMNRPMVPYLAILPGPSTPNPTASPAAAAAQLGQRFPVPGFNMSPVAVACQATNMSAPMMSSFPLKNQNQPRVPNFADPYQQYLGLHHTQLPLP</sequence>
<dbReference type="AlphaFoldDB" id="A0A2U1KQ72"/>